<dbReference type="Pfam" id="PF00903">
    <property type="entry name" value="Glyoxalase"/>
    <property type="match status" value="1"/>
</dbReference>
<evidence type="ECO:0000313" key="3">
    <source>
        <dbReference type="Proteomes" id="UP000623795"/>
    </source>
</evidence>
<proteinExistence type="predicted"/>
<sequence>MHAQLNHTIVWCRDKRKSSAFLVDLLGLAPPVPFGPMLVVQLDNGVSLDFYDQPGDISSQHYAFLIGEDDFDAAFARIRERGLTYWADPGRTRPGESYRFNGGRGVYFDDPDGHLLELMTRPYFDGAAVDQ</sequence>
<protein>
    <submittedName>
        <fullName evidence="2">VOC family protein</fullName>
    </submittedName>
</protein>
<reference evidence="2 3" key="1">
    <citation type="submission" date="2019-12" db="EMBL/GenBank/DDBJ databases">
        <title>Comparative genomics gives insights into the taxonomy of the Azoarcus-Aromatoleum group and reveals separate origins of nif in the plant-associated Azoarcus and non-plant-associated Aromatoleum sub-groups.</title>
        <authorList>
            <person name="Lafos M."/>
            <person name="Maluk M."/>
            <person name="Batista M."/>
            <person name="Junghare M."/>
            <person name="Carmona M."/>
            <person name="Faoro H."/>
            <person name="Cruz L.M."/>
            <person name="Battistoni F."/>
            <person name="De Souza E."/>
            <person name="Pedrosa F."/>
            <person name="Chen W.-M."/>
            <person name="Poole P.S."/>
            <person name="Dixon R.A."/>
            <person name="James E.K."/>
        </authorList>
    </citation>
    <scope>NUCLEOTIDE SEQUENCE [LARGE SCALE GENOMIC DNA]</scope>
    <source>
        <strain evidence="2 3">Td21</strain>
    </source>
</reference>
<feature type="domain" description="VOC" evidence="1">
    <location>
        <begin position="4"/>
        <end position="121"/>
    </location>
</feature>
<dbReference type="RefSeq" id="WP_169255768.1">
    <property type="nucleotide sequence ID" value="NZ_WTVN01000011.1"/>
</dbReference>
<name>A0ABX1PWZ5_9RHOO</name>
<dbReference type="PROSITE" id="PS51819">
    <property type="entry name" value="VOC"/>
    <property type="match status" value="1"/>
</dbReference>
<dbReference type="InterPro" id="IPR029068">
    <property type="entry name" value="Glyas_Bleomycin-R_OHBP_Dase"/>
</dbReference>
<evidence type="ECO:0000313" key="2">
    <source>
        <dbReference type="EMBL" id="NMG43873.1"/>
    </source>
</evidence>
<dbReference type="InterPro" id="IPR004360">
    <property type="entry name" value="Glyas_Fos-R_dOase_dom"/>
</dbReference>
<comment type="caution">
    <text evidence="2">The sequence shown here is derived from an EMBL/GenBank/DDBJ whole genome shotgun (WGS) entry which is preliminary data.</text>
</comment>
<gene>
    <name evidence="2" type="ORF">GPA22_09025</name>
</gene>
<accession>A0ABX1PWZ5</accession>
<keyword evidence="3" id="KW-1185">Reference proteome</keyword>
<evidence type="ECO:0000259" key="1">
    <source>
        <dbReference type="PROSITE" id="PS51819"/>
    </source>
</evidence>
<dbReference type="Gene3D" id="3.10.180.10">
    <property type="entry name" value="2,3-Dihydroxybiphenyl 1,2-Dioxygenase, domain 1"/>
    <property type="match status" value="1"/>
</dbReference>
<organism evidence="2 3">
    <name type="scientific">Aromatoleum toluvorans</name>
    <dbReference type="NCBI Taxonomy" id="92002"/>
    <lineage>
        <taxon>Bacteria</taxon>
        <taxon>Pseudomonadati</taxon>
        <taxon>Pseudomonadota</taxon>
        <taxon>Betaproteobacteria</taxon>
        <taxon>Rhodocyclales</taxon>
        <taxon>Rhodocyclaceae</taxon>
        <taxon>Aromatoleum</taxon>
    </lineage>
</organism>
<dbReference type="SUPFAM" id="SSF54593">
    <property type="entry name" value="Glyoxalase/Bleomycin resistance protein/Dihydroxybiphenyl dioxygenase"/>
    <property type="match status" value="1"/>
</dbReference>
<dbReference type="CDD" id="cd08351">
    <property type="entry name" value="ChaP_like"/>
    <property type="match status" value="1"/>
</dbReference>
<dbReference type="InterPro" id="IPR037523">
    <property type="entry name" value="VOC_core"/>
</dbReference>
<dbReference type="Proteomes" id="UP000623795">
    <property type="component" value="Unassembled WGS sequence"/>
</dbReference>
<dbReference type="EMBL" id="WTVN01000011">
    <property type="protein sequence ID" value="NMG43873.1"/>
    <property type="molecule type" value="Genomic_DNA"/>
</dbReference>